<accession>A0A2K9NX47</accession>
<keyword evidence="2" id="KW-1185">Reference proteome</keyword>
<proteinExistence type="predicted"/>
<dbReference type="Proteomes" id="UP000235584">
    <property type="component" value="Chromosome"/>
</dbReference>
<evidence type="ECO:0000313" key="2">
    <source>
        <dbReference type="Proteomes" id="UP000235584"/>
    </source>
</evidence>
<reference evidence="1 2" key="1">
    <citation type="submission" date="2018-01" db="EMBL/GenBank/DDBJ databases">
        <title>Complete genome sequence of Bacteriovorax stolpii DSM12778.</title>
        <authorList>
            <person name="Tang B."/>
            <person name="Chang J."/>
        </authorList>
    </citation>
    <scope>NUCLEOTIDE SEQUENCE [LARGE SCALE GENOMIC DNA]</scope>
    <source>
        <strain evidence="1 2">DSM 12778</strain>
    </source>
</reference>
<dbReference type="RefSeq" id="WP_102244936.1">
    <property type="nucleotide sequence ID" value="NZ_CP025704.1"/>
</dbReference>
<gene>
    <name evidence="1" type="ORF">C0V70_16325</name>
</gene>
<protein>
    <submittedName>
        <fullName evidence="1">Uncharacterized protein</fullName>
    </submittedName>
</protein>
<sequence length="596" mass="62394">MKTLNLALISLLTLGPVSAMAQTTTNTTAATISTATGVTTATETSNNAQLLENAKASREQVEKKNANKPVQEIRALGPGQNNINTTNLTDQEVQLSQQYLHQGLSNDVLKKNCSGDMASVCNGNEGKHKFLGVDPNMVKAVAQAYAMFGAIAGDSLGTISKGEAALKKENDAAKAAKDKGETPDKVDSKANDYCKFIPTATEGIATAMQAVKTKELGEDIGNGDTAQKDYLLKAAKSHDSRAKLAQIQAAGWWGGAACYATNASLGNFAWDKNLLIKMGAATLLGGFYQSEVSANKEYAEKTRKIADMLPNKGDCNPITDNLCYCSQPSTENDPTYCAKGLHKKSLAASSYRVACTTDTLAIDPSCNCEKTNTCFDNYLEVQGEGALELGGLGYSSSPYKSIRSLARGELVGGTVNSSSYDSTMAIAKKGLRELASKIPLDNSPLTKDQKGIADAIASKGVPANVAALMAQNQPSASATNAAMAKLQGASGAGLKLASVGPKGSNIVDFSGGNGLGTAGRKSEGGNGAEDILAKLKPGATKAAPNSKILEFAQKAEARAQQANQIRKDNSTPLFEIISMRYQTSGRRLLEVDAEGK</sequence>
<name>A0A2K9NX47_BACTC</name>
<dbReference type="AlphaFoldDB" id="A0A2K9NX47"/>
<dbReference type="KEGG" id="bsto:C0V70_16325"/>
<organism evidence="1 2">
    <name type="scientific">Bacteriovorax stolpii</name>
    <name type="common">Bdellovibrio stolpii</name>
    <dbReference type="NCBI Taxonomy" id="960"/>
    <lineage>
        <taxon>Bacteria</taxon>
        <taxon>Pseudomonadati</taxon>
        <taxon>Bdellovibrionota</taxon>
        <taxon>Bacteriovoracia</taxon>
        <taxon>Bacteriovoracales</taxon>
        <taxon>Bacteriovoracaceae</taxon>
        <taxon>Bacteriovorax</taxon>
    </lineage>
</organism>
<dbReference type="EMBL" id="CP025704">
    <property type="protein sequence ID" value="AUN99645.1"/>
    <property type="molecule type" value="Genomic_DNA"/>
</dbReference>
<evidence type="ECO:0000313" key="1">
    <source>
        <dbReference type="EMBL" id="AUN99645.1"/>
    </source>
</evidence>
<dbReference type="OrthoDB" id="5294761at2"/>